<evidence type="ECO:0008006" key="10">
    <source>
        <dbReference type="Google" id="ProtNLM"/>
    </source>
</evidence>
<evidence type="ECO:0000256" key="3">
    <source>
        <dbReference type="ARBA" id="ARBA00023163"/>
    </source>
</evidence>
<protein>
    <recommendedName>
        <fullName evidence="10">Myb-like DNA-binding domain protein</fullName>
    </recommendedName>
</protein>
<sequence length="421" mass="47133">MGRERRKWTPEEDELLRHAVKKAMERSQPLLWRELAKKVPGRTNKDCRRRWWNSLAEGMMKGPWTESEDERLFNAVREHGTKWNRIAAAVRTRNSDQCSSHWSQTLDPNINYSDWTKDEDERLLHAVDQYGTNWIRIASTHALNRTTLALKNRYSTLRSRSRTNSFTMKSTSTAEPRFGSSGETRRQAHSHFDNATSMDADQRESGDQSDDENDSDDEPDDLDEEVVDSSMFMGMEGFGTLPLSTDNHQGRTSSNQVPQYFTPSTSSIDRWTDNGMNPLGYSTAYPFDFGLGGQADDSQIGVSGHAGAPLDPFSFKDTRHGLPSHPSSNGLTKDLQYVSSEERGPMMQDLTLQSQLPRDGGSPGASSPSGQGFNMVGTFPLPADQTLHRVQIDAECTSENLGSILRTFVGVAKSVTVKVEQ</sequence>
<gene>
    <name evidence="8" type="ORF">GQ43DRAFT_429001</name>
</gene>
<keyword evidence="9" id="KW-1185">Reference proteome</keyword>
<feature type="region of interest" description="Disordered" evidence="5">
    <location>
        <begin position="353"/>
        <end position="377"/>
    </location>
</feature>
<dbReference type="OrthoDB" id="2143914at2759"/>
<feature type="domain" description="Myb-like" evidence="6">
    <location>
        <begin position="56"/>
        <end position="106"/>
    </location>
</feature>
<dbReference type="GO" id="GO:0042795">
    <property type="term" value="P:snRNA transcription by RNA polymerase II"/>
    <property type="evidence" value="ECO:0007669"/>
    <property type="project" value="TreeGrafter"/>
</dbReference>
<dbReference type="GO" id="GO:0042796">
    <property type="term" value="P:snRNA transcription by RNA polymerase III"/>
    <property type="evidence" value="ECO:0007669"/>
    <property type="project" value="TreeGrafter"/>
</dbReference>
<comment type="caution">
    <text evidence="8">The sequence shown here is derived from an EMBL/GenBank/DDBJ whole genome shotgun (WGS) entry which is preliminary data.</text>
</comment>
<proteinExistence type="predicted"/>
<dbReference type="InterPro" id="IPR051575">
    <property type="entry name" value="Myb-like_DNA-bd"/>
</dbReference>
<keyword evidence="4" id="KW-0539">Nucleus</keyword>
<reference evidence="8" key="1">
    <citation type="journal article" date="2020" name="Stud. Mycol.">
        <title>101 Dothideomycetes genomes: a test case for predicting lifestyles and emergence of pathogens.</title>
        <authorList>
            <person name="Haridas S."/>
            <person name="Albert R."/>
            <person name="Binder M."/>
            <person name="Bloem J."/>
            <person name="Labutti K."/>
            <person name="Salamov A."/>
            <person name="Andreopoulos B."/>
            <person name="Baker S."/>
            <person name="Barry K."/>
            <person name="Bills G."/>
            <person name="Bluhm B."/>
            <person name="Cannon C."/>
            <person name="Castanera R."/>
            <person name="Culley D."/>
            <person name="Daum C."/>
            <person name="Ezra D."/>
            <person name="Gonzalez J."/>
            <person name="Henrissat B."/>
            <person name="Kuo A."/>
            <person name="Liang C."/>
            <person name="Lipzen A."/>
            <person name="Lutzoni F."/>
            <person name="Magnuson J."/>
            <person name="Mondo S."/>
            <person name="Nolan M."/>
            <person name="Ohm R."/>
            <person name="Pangilinan J."/>
            <person name="Park H.-J."/>
            <person name="Ramirez L."/>
            <person name="Alfaro M."/>
            <person name="Sun H."/>
            <person name="Tritt A."/>
            <person name="Yoshinaga Y."/>
            <person name="Zwiers L.-H."/>
            <person name="Turgeon B."/>
            <person name="Goodwin S."/>
            <person name="Spatafora J."/>
            <person name="Crous P."/>
            <person name="Grigoriev I."/>
        </authorList>
    </citation>
    <scope>NUCLEOTIDE SEQUENCE</scope>
    <source>
        <strain evidence="8">ATCC 74209</strain>
    </source>
</reference>
<dbReference type="GO" id="GO:0019185">
    <property type="term" value="C:snRNA-activating protein complex"/>
    <property type="evidence" value="ECO:0007669"/>
    <property type="project" value="TreeGrafter"/>
</dbReference>
<dbReference type="PROSITE" id="PS50090">
    <property type="entry name" value="MYB_LIKE"/>
    <property type="match status" value="3"/>
</dbReference>
<accession>A0A9P4JU02</accession>
<dbReference type="InterPro" id="IPR001005">
    <property type="entry name" value="SANT/Myb"/>
</dbReference>
<dbReference type="GO" id="GO:0000978">
    <property type="term" value="F:RNA polymerase II cis-regulatory region sequence-specific DNA binding"/>
    <property type="evidence" value="ECO:0007669"/>
    <property type="project" value="TreeGrafter"/>
</dbReference>
<evidence type="ECO:0000259" key="6">
    <source>
        <dbReference type="PROSITE" id="PS50090"/>
    </source>
</evidence>
<feature type="compositionally biased region" description="Polar residues" evidence="5">
    <location>
        <begin position="242"/>
        <end position="263"/>
    </location>
</feature>
<dbReference type="Proteomes" id="UP000799536">
    <property type="component" value="Unassembled WGS sequence"/>
</dbReference>
<keyword evidence="1" id="KW-0805">Transcription regulation</keyword>
<feature type="domain" description="Myb-like" evidence="6">
    <location>
        <begin position="107"/>
        <end position="158"/>
    </location>
</feature>
<feature type="domain" description="HTH myb-type" evidence="7">
    <location>
        <begin position="115"/>
        <end position="162"/>
    </location>
</feature>
<dbReference type="SUPFAM" id="SSF46689">
    <property type="entry name" value="Homeodomain-like"/>
    <property type="match status" value="2"/>
</dbReference>
<dbReference type="Pfam" id="PF13921">
    <property type="entry name" value="Myb_DNA-bind_6"/>
    <property type="match status" value="1"/>
</dbReference>
<dbReference type="Gene3D" id="1.10.10.60">
    <property type="entry name" value="Homeodomain-like"/>
    <property type="match status" value="3"/>
</dbReference>
<feature type="region of interest" description="Disordered" evidence="5">
    <location>
        <begin position="236"/>
        <end position="263"/>
    </location>
</feature>
<evidence type="ECO:0000313" key="8">
    <source>
        <dbReference type="EMBL" id="KAF2204389.1"/>
    </source>
</evidence>
<feature type="compositionally biased region" description="Polar residues" evidence="5">
    <location>
        <begin position="161"/>
        <end position="174"/>
    </location>
</feature>
<organism evidence="8 9">
    <name type="scientific">Delitschia confertaspora ATCC 74209</name>
    <dbReference type="NCBI Taxonomy" id="1513339"/>
    <lineage>
        <taxon>Eukaryota</taxon>
        <taxon>Fungi</taxon>
        <taxon>Dikarya</taxon>
        <taxon>Ascomycota</taxon>
        <taxon>Pezizomycotina</taxon>
        <taxon>Dothideomycetes</taxon>
        <taxon>Pleosporomycetidae</taxon>
        <taxon>Pleosporales</taxon>
        <taxon>Delitschiaceae</taxon>
        <taxon>Delitschia</taxon>
    </lineage>
</organism>
<dbReference type="SMART" id="SM00717">
    <property type="entry name" value="SANT"/>
    <property type="match status" value="3"/>
</dbReference>
<feature type="domain" description="HTH myb-type" evidence="7">
    <location>
        <begin position="61"/>
        <end position="110"/>
    </location>
</feature>
<feature type="domain" description="HTH myb-type" evidence="7">
    <location>
        <begin position="1"/>
        <end position="59"/>
    </location>
</feature>
<evidence type="ECO:0000256" key="2">
    <source>
        <dbReference type="ARBA" id="ARBA00023125"/>
    </source>
</evidence>
<evidence type="ECO:0000313" key="9">
    <source>
        <dbReference type="Proteomes" id="UP000799536"/>
    </source>
</evidence>
<dbReference type="PROSITE" id="PS51294">
    <property type="entry name" value="HTH_MYB"/>
    <property type="match status" value="3"/>
</dbReference>
<dbReference type="PANTHER" id="PTHR46621">
    <property type="entry name" value="SNRNA-ACTIVATING PROTEIN COMPLEX SUBUNIT 4"/>
    <property type="match status" value="1"/>
</dbReference>
<evidence type="ECO:0000256" key="5">
    <source>
        <dbReference type="SAM" id="MobiDB-lite"/>
    </source>
</evidence>
<dbReference type="InterPro" id="IPR009057">
    <property type="entry name" value="Homeodomain-like_sf"/>
</dbReference>
<evidence type="ECO:0000256" key="4">
    <source>
        <dbReference type="ARBA" id="ARBA00023242"/>
    </source>
</evidence>
<feature type="compositionally biased region" description="Basic and acidic residues" evidence="5">
    <location>
        <begin position="183"/>
        <end position="192"/>
    </location>
</feature>
<dbReference type="GO" id="GO:0001006">
    <property type="term" value="F:RNA polymerase III type 3 promoter sequence-specific DNA binding"/>
    <property type="evidence" value="ECO:0007669"/>
    <property type="project" value="TreeGrafter"/>
</dbReference>
<dbReference type="Pfam" id="PF00249">
    <property type="entry name" value="Myb_DNA-binding"/>
    <property type="match status" value="1"/>
</dbReference>
<evidence type="ECO:0000259" key="7">
    <source>
        <dbReference type="PROSITE" id="PS51294"/>
    </source>
</evidence>
<dbReference type="EMBL" id="ML993877">
    <property type="protein sequence ID" value="KAF2204389.1"/>
    <property type="molecule type" value="Genomic_DNA"/>
</dbReference>
<feature type="compositionally biased region" description="Acidic residues" evidence="5">
    <location>
        <begin position="207"/>
        <end position="222"/>
    </location>
</feature>
<keyword evidence="2" id="KW-0238">DNA-binding</keyword>
<name>A0A9P4JU02_9PLEO</name>
<feature type="region of interest" description="Disordered" evidence="5">
    <location>
        <begin position="161"/>
        <end position="222"/>
    </location>
</feature>
<dbReference type="CDD" id="cd00167">
    <property type="entry name" value="SANT"/>
    <property type="match status" value="3"/>
</dbReference>
<dbReference type="PANTHER" id="PTHR46621:SF1">
    <property type="entry name" value="SNRNA-ACTIVATING PROTEIN COMPLEX SUBUNIT 4"/>
    <property type="match status" value="1"/>
</dbReference>
<dbReference type="AlphaFoldDB" id="A0A9P4JU02"/>
<feature type="domain" description="Myb-like" evidence="6">
    <location>
        <begin position="1"/>
        <end position="55"/>
    </location>
</feature>
<keyword evidence="3" id="KW-0804">Transcription</keyword>
<dbReference type="InterPro" id="IPR017930">
    <property type="entry name" value="Myb_dom"/>
</dbReference>
<evidence type="ECO:0000256" key="1">
    <source>
        <dbReference type="ARBA" id="ARBA00023015"/>
    </source>
</evidence>